<accession>E3N4K8</accession>
<dbReference type="HOGENOM" id="CLU_1760482_0_0_1"/>
<dbReference type="EMBL" id="DS268526">
    <property type="protein sequence ID" value="EFO85584.1"/>
    <property type="molecule type" value="Genomic_DNA"/>
</dbReference>
<dbReference type="GeneID" id="9824659"/>
<feature type="transmembrane region" description="Helical" evidence="1">
    <location>
        <begin position="23"/>
        <end position="45"/>
    </location>
</feature>
<dbReference type="CTD" id="9824659"/>
<dbReference type="AlphaFoldDB" id="E3N4K8"/>
<keyword evidence="3" id="KW-1185">Reference proteome</keyword>
<keyword evidence="1" id="KW-0812">Transmembrane</keyword>
<dbReference type="KEGG" id="crq:GCK72_022549"/>
<dbReference type="RefSeq" id="XP_003096685.2">
    <property type="nucleotide sequence ID" value="XM_003096637.2"/>
</dbReference>
<dbReference type="InParanoid" id="E3N4K8"/>
<protein>
    <submittedName>
        <fullName evidence="2">Uncharacterized protein</fullName>
    </submittedName>
</protein>
<gene>
    <name evidence="2" type="ORF">CRE_29110</name>
</gene>
<keyword evidence="1" id="KW-0472">Membrane</keyword>
<keyword evidence="1" id="KW-1133">Transmembrane helix</keyword>
<evidence type="ECO:0000256" key="1">
    <source>
        <dbReference type="SAM" id="Phobius"/>
    </source>
</evidence>
<proteinExistence type="predicted"/>
<name>E3N4K8_CAERE</name>
<evidence type="ECO:0000313" key="3">
    <source>
        <dbReference type="Proteomes" id="UP000008281"/>
    </source>
</evidence>
<evidence type="ECO:0000313" key="2">
    <source>
        <dbReference type="EMBL" id="EFO85584.1"/>
    </source>
</evidence>
<sequence>MASKTTFSKNERRNKRTVTSNELIYHLLNPSVCVGVAIFWAPVYLKWEKPREYCQLSKWNTNLVLTFVDFQFELSGSDAATNTTQWVNGYHSHFVDVDTNDWLNGKNGTKSLKNYLFVKKTDEEAWKERTAYQMKKFGNQFRPADTSD</sequence>
<dbReference type="Proteomes" id="UP000008281">
    <property type="component" value="Unassembled WGS sequence"/>
</dbReference>
<organism evidence="3">
    <name type="scientific">Caenorhabditis remanei</name>
    <name type="common">Caenorhabditis vulgaris</name>
    <dbReference type="NCBI Taxonomy" id="31234"/>
    <lineage>
        <taxon>Eukaryota</taxon>
        <taxon>Metazoa</taxon>
        <taxon>Ecdysozoa</taxon>
        <taxon>Nematoda</taxon>
        <taxon>Chromadorea</taxon>
        <taxon>Rhabditida</taxon>
        <taxon>Rhabditina</taxon>
        <taxon>Rhabditomorpha</taxon>
        <taxon>Rhabditoidea</taxon>
        <taxon>Rhabditidae</taxon>
        <taxon>Peloderinae</taxon>
        <taxon>Caenorhabditis</taxon>
    </lineage>
</organism>
<reference evidence="2" key="1">
    <citation type="submission" date="2007-07" db="EMBL/GenBank/DDBJ databases">
        <title>PCAP assembly of the Caenorhabditis remanei genome.</title>
        <authorList>
            <consortium name="The Caenorhabditis remanei Sequencing Consortium"/>
            <person name="Wilson R.K."/>
        </authorList>
    </citation>
    <scope>NUCLEOTIDE SEQUENCE [LARGE SCALE GENOMIC DNA]</scope>
    <source>
        <strain evidence="2">PB4641</strain>
    </source>
</reference>